<keyword evidence="3" id="KW-0597">Phosphoprotein</keyword>
<dbReference type="PANTHER" id="PTHR37299">
    <property type="entry name" value="TRANSCRIPTIONAL REGULATOR-RELATED"/>
    <property type="match status" value="1"/>
</dbReference>
<keyword evidence="6" id="KW-0238">DNA-binding</keyword>
<dbReference type="Gene3D" id="2.40.50.1020">
    <property type="entry name" value="LytTr DNA-binding domain"/>
    <property type="match status" value="1"/>
</dbReference>
<proteinExistence type="predicted"/>
<evidence type="ECO:0000256" key="1">
    <source>
        <dbReference type="ARBA" id="ARBA00018672"/>
    </source>
</evidence>
<dbReference type="InterPro" id="IPR007492">
    <property type="entry name" value="LytTR_DNA-bd_dom"/>
</dbReference>
<dbReference type="Proteomes" id="UP000277570">
    <property type="component" value="Unassembled WGS sequence"/>
</dbReference>
<dbReference type="Pfam" id="PF00072">
    <property type="entry name" value="Response_reg"/>
    <property type="match status" value="1"/>
</dbReference>
<evidence type="ECO:0000313" key="6">
    <source>
        <dbReference type="EMBL" id="VDG72830.1"/>
    </source>
</evidence>
<name>A0ABY6SW94_9CLOT</name>
<evidence type="ECO:0000256" key="3">
    <source>
        <dbReference type="PROSITE-ProRule" id="PRU00169"/>
    </source>
</evidence>
<dbReference type="SUPFAM" id="SSF52172">
    <property type="entry name" value="CheY-like"/>
    <property type="match status" value="1"/>
</dbReference>
<dbReference type="PROSITE" id="PS50110">
    <property type="entry name" value="RESPONSE_REGULATORY"/>
    <property type="match status" value="1"/>
</dbReference>
<evidence type="ECO:0000259" key="4">
    <source>
        <dbReference type="PROSITE" id="PS50110"/>
    </source>
</evidence>
<dbReference type="InterPro" id="IPR046947">
    <property type="entry name" value="LytR-like"/>
</dbReference>
<feature type="modified residue" description="4-aspartylphosphate" evidence="3">
    <location>
        <position position="56"/>
    </location>
</feature>
<evidence type="ECO:0000259" key="5">
    <source>
        <dbReference type="PROSITE" id="PS50930"/>
    </source>
</evidence>
<dbReference type="InterPro" id="IPR011006">
    <property type="entry name" value="CheY-like_superfamily"/>
</dbReference>
<feature type="domain" description="HTH LytTR-type" evidence="5">
    <location>
        <begin position="139"/>
        <end position="228"/>
    </location>
</feature>
<dbReference type="EMBL" id="UYIN01000019">
    <property type="protein sequence ID" value="VDG72830.1"/>
    <property type="molecule type" value="Genomic_DNA"/>
</dbReference>
<comment type="caution">
    <text evidence="6">The sequence shown here is derived from an EMBL/GenBank/DDBJ whole genome shotgun (WGS) entry which is preliminary data.</text>
</comment>
<dbReference type="SMART" id="SM00850">
    <property type="entry name" value="LytTR"/>
    <property type="match status" value="1"/>
</dbReference>
<feature type="domain" description="Response regulatory" evidence="4">
    <location>
        <begin position="3"/>
        <end position="119"/>
    </location>
</feature>
<sequence>MIKVVICEDNINQLTSLYNLTKEIFDNISIQYTITKFTDGHSLLKSVNNFHIYLLDIQLDSLSGIDIARKIQSSNENSIIIFITALNDYIFDAFDLRAFNYILKPIDRNRYRSILYSAVKSLQNEDKFILTKYNGYSSKILLNDIIYIESLKRKIKVHTLCNIFEYYYKLSDIEKELSNDGFFRCHKSYIVNLKFVQSYNNTSIILKNGEEIFLSKYKYLDFSKAFMYYLKNKEF</sequence>
<dbReference type="RefSeq" id="WP_125149233.1">
    <property type="nucleotide sequence ID" value="NZ_UYIN01000019.1"/>
</dbReference>
<gene>
    <name evidence="6" type="primary">lytR_1</name>
    <name evidence="6" type="ORF">NCTC10913_03158</name>
</gene>
<reference evidence="6 7" key="1">
    <citation type="submission" date="2018-11" db="EMBL/GenBank/DDBJ databases">
        <authorList>
            <consortium name="Pathogen Informatics"/>
        </authorList>
    </citation>
    <scope>NUCLEOTIDE SEQUENCE [LARGE SCALE GENOMIC DNA]</scope>
    <source>
        <strain evidence="6 7">NCTC10913</strain>
    </source>
</reference>
<dbReference type="PROSITE" id="PS50930">
    <property type="entry name" value="HTH_LYTTR"/>
    <property type="match status" value="1"/>
</dbReference>
<comment type="function">
    <text evidence="2">May play the central regulatory role in sporulation. It may be an element of the effector pathway responsible for the activation of sporulation genes in response to nutritional stress. Spo0A may act in concert with spo0H (a sigma factor) to control the expression of some genes that are critical to the sporulation process.</text>
</comment>
<dbReference type="Gene3D" id="3.40.50.2300">
    <property type="match status" value="1"/>
</dbReference>
<protein>
    <recommendedName>
        <fullName evidence="1">Stage 0 sporulation protein A homolog</fullName>
    </recommendedName>
</protein>
<dbReference type="SMART" id="SM00448">
    <property type="entry name" value="REC"/>
    <property type="match status" value="1"/>
</dbReference>
<dbReference type="InterPro" id="IPR001789">
    <property type="entry name" value="Sig_transdc_resp-reg_receiver"/>
</dbReference>
<keyword evidence="7" id="KW-1185">Reference proteome</keyword>
<dbReference type="PANTHER" id="PTHR37299:SF1">
    <property type="entry name" value="STAGE 0 SPORULATION PROTEIN A HOMOLOG"/>
    <property type="match status" value="1"/>
</dbReference>
<dbReference type="Pfam" id="PF04397">
    <property type="entry name" value="LytTR"/>
    <property type="match status" value="1"/>
</dbReference>
<evidence type="ECO:0000256" key="2">
    <source>
        <dbReference type="ARBA" id="ARBA00024867"/>
    </source>
</evidence>
<accession>A0ABY6SW94</accession>
<organism evidence="6 7">
    <name type="scientific">Clostridium carnis</name>
    <dbReference type="NCBI Taxonomy" id="1530"/>
    <lineage>
        <taxon>Bacteria</taxon>
        <taxon>Bacillati</taxon>
        <taxon>Bacillota</taxon>
        <taxon>Clostridia</taxon>
        <taxon>Eubacteriales</taxon>
        <taxon>Clostridiaceae</taxon>
        <taxon>Clostridium</taxon>
    </lineage>
</organism>
<dbReference type="GO" id="GO:0003677">
    <property type="term" value="F:DNA binding"/>
    <property type="evidence" value="ECO:0007669"/>
    <property type="project" value="UniProtKB-KW"/>
</dbReference>
<evidence type="ECO:0000313" key="7">
    <source>
        <dbReference type="Proteomes" id="UP000277570"/>
    </source>
</evidence>